<name>A0ABD5WFZ6_9EURY</name>
<accession>A0ABD5WFZ6</accession>
<dbReference type="Proteomes" id="UP001596407">
    <property type="component" value="Unassembled WGS sequence"/>
</dbReference>
<gene>
    <name evidence="1" type="ORF">ACFQJ6_02385</name>
    <name evidence="2" type="ORF">ACFQJ6_02930</name>
</gene>
<evidence type="ECO:0000313" key="3">
    <source>
        <dbReference type="Proteomes" id="UP001596407"/>
    </source>
</evidence>
<dbReference type="RefSeq" id="WP_382208676.1">
    <property type="nucleotide sequence ID" value="NZ_JBHSZH010000002.1"/>
</dbReference>
<evidence type="ECO:0000313" key="1">
    <source>
        <dbReference type="EMBL" id="MFC7079158.1"/>
    </source>
</evidence>
<dbReference type="EMBL" id="JBHSZH010000002">
    <property type="protein sequence ID" value="MFC7079158.1"/>
    <property type="molecule type" value="Genomic_DNA"/>
</dbReference>
<proteinExistence type="predicted"/>
<comment type="caution">
    <text evidence="1">The sequence shown here is derived from an EMBL/GenBank/DDBJ whole genome shotgun (WGS) entry which is preliminary data.</text>
</comment>
<protein>
    <submittedName>
        <fullName evidence="1">Uncharacterized protein</fullName>
    </submittedName>
</protein>
<keyword evidence="3" id="KW-1185">Reference proteome</keyword>
<reference evidence="1" key="3">
    <citation type="submission" date="2024-09" db="EMBL/GenBank/DDBJ databases">
        <authorList>
            <person name="Sun Q."/>
        </authorList>
    </citation>
    <scope>NUCLEOTIDE SEQUENCE</scope>
    <source>
        <strain evidence="1">CCM 7472</strain>
    </source>
</reference>
<reference evidence="1" key="1">
    <citation type="journal article" date="2014" name="Int. J. Syst. Evol. Microbiol.">
        <title>Complete genome sequence of Corynebacterium casei LMG S-19264T (=DSM 44701T), isolated from a smear-ripened cheese.</title>
        <authorList>
            <consortium name="US DOE Joint Genome Institute (JGI-PGF)"/>
            <person name="Walter F."/>
            <person name="Albersmeier A."/>
            <person name="Kalinowski J."/>
            <person name="Ruckert C."/>
        </authorList>
    </citation>
    <scope>NUCLEOTIDE SEQUENCE [LARGE SCALE GENOMIC DNA]</scope>
    <source>
        <strain evidence="1">CCM 7472</strain>
    </source>
</reference>
<dbReference type="EMBL" id="JBHSZH010000002">
    <property type="protein sequence ID" value="MFC7079250.1"/>
    <property type="molecule type" value="Genomic_DNA"/>
</dbReference>
<dbReference type="AlphaFoldDB" id="A0ABD5WFZ6"/>
<sequence>MDSVPSFYGTRSDDEYDTLVGEFNSSFSRSREEFPTTELVRKFG</sequence>
<evidence type="ECO:0000313" key="2">
    <source>
        <dbReference type="EMBL" id="MFC7079250.1"/>
    </source>
</evidence>
<organism evidence="1 3">
    <name type="scientific">Halorussus caseinilyticus</name>
    <dbReference type="NCBI Taxonomy" id="3034025"/>
    <lineage>
        <taxon>Archaea</taxon>
        <taxon>Methanobacteriati</taxon>
        <taxon>Methanobacteriota</taxon>
        <taxon>Stenosarchaea group</taxon>
        <taxon>Halobacteria</taxon>
        <taxon>Halobacteriales</taxon>
        <taxon>Haladaptataceae</taxon>
        <taxon>Halorussus</taxon>
    </lineage>
</organism>
<reference evidence="3" key="2">
    <citation type="journal article" date="2019" name="Int. J. Syst. Evol. Microbiol.">
        <title>The Global Catalogue of Microorganisms (GCM) 10K type strain sequencing project: providing services to taxonomists for standard genome sequencing and annotation.</title>
        <authorList>
            <consortium name="The Broad Institute Genomics Platform"/>
            <consortium name="The Broad Institute Genome Sequencing Center for Infectious Disease"/>
            <person name="Wu L."/>
            <person name="Ma J."/>
        </authorList>
    </citation>
    <scope>NUCLEOTIDE SEQUENCE [LARGE SCALE GENOMIC DNA]</scope>
    <source>
        <strain evidence="3">DT72</strain>
    </source>
</reference>